<dbReference type="EMBL" id="UINC01136412">
    <property type="protein sequence ID" value="SVD21163.1"/>
    <property type="molecule type" value="Genomic_DNA"/>
</dbReference>
<sequence>MPLIKTLLSYAPLLGGLAFAVHFSDAQEDGNFTDEMLE</sequence>
<evidence type="ECO:0000313" key="1">
    <source>
        <dbReference type="EMBL" id="SVD21163.1"/>
    </source>
</evidence>
<gene>
    <name evidence="1" type="ORF">METZ01_LOCUS374017</name>
</gene>
<organism evidence="1">
    <name type="scientific">marine metagenome</name>
    <dbReference type="NCBI Taxonomy" id="408172"/>
    <lineage>
        <taxon>unclassified sequences</taxon>
        <taxon>metagenomes</taxon>
        <taxon>ecological metagenomes</taxon>
    </lineage>
</organism>
<name>A0A382TGR2_9ZZZZ</name>
<dbReference type="AlphaFoldDB" id="A0A382TGR2"/>
<reference evidence="1" key="1">
    <citation type="submission" date="2018-05" db="EMBL/GenBank/DDBJ databases">
        <authorList>
            <person name="Lanie J.A."/>
            <person name="Ng W.-L."/>
            <person name="Kazmierczak K.M."/>
            <person name="Andrzejewski T.M."/>
            <person name="Davidsen T.M."/>
            <person name="Wayne K.J."/>
            <person name="Tettelin H."/>
            <person name="Glass J.I."/>
            <person name="Rusch D."/>
            <person name="Podicherti R."/>
            <person name="Tsui H.-C.T."/>
            <person name="Winkler M.E."/>
        </authorList>
    </citation>
    <scope>NUCLEOTIDE SEQUENCE</scope>
</reference>
<protein>
    <submittedName>
        <fullName evidence="1">Uncharacterized protein</fullName>
    </submittedName>
</protein>
<accession>A0A382TGR2</accession>
<proteinExistence type="predicted"/>
<feature type="non-terminal residue" evidence="1">
    <location>
        <position position="38"/>
    </location>
</feature>